<dbReference type="Proteomes" id="UP000254055">
    <property type="component" value="Unassembled WGS sequence"/>
</dbReference>
<gene>
    <name evidence="3" type="ORF">BWD10_08495</name>
    <name evidence="5" type="ORF">NCTC12229_01484</name>
    <name evidence="4" type="ORF">SAMEA4504057_00393</name>
</gene>
<protein>
    <submittedName>
        <fullName evidence="5">META domain</fullName>
    </submittedName>
</protein>
<evidence type="ECO:0000313" key="5">
    <source>
        <dbReference type="EMBL" id="SUA44001.1"/>
    </source>
</evidence>
<dbReference type="PROSITE" id="PS51257">
    <property type="entry name" value="PROKAR_LIPOPROTEIN"/>
    <property type="match status" value="1"/>
</dbReference>
<dbReference type="Proteomes" id="UP000215033">
    <property type="component" value="Chromosome 1"/>
</dbReference>
<dbReference type="Gene3D" id="2.40.128.270">
    <property type="match status" value="1"/>
</dbReference>
<evidence type="ECO:0000313" key="7">
    <source>
        <dbReference type="Proteomes" id="UP000215033"/>
    </source>
</evidence>
<dbReference type="KEGG" id="nzo:SAMEA4504057_0393"/>
<reference evidence="4 7" key="2">
    <citation type="submission" date="2017-06" db="EMBL/GenBank/DDBJ databases">
        <authorList>
            <consortium name="Pathogen Informatics"/>
        </authorList>
    </citation>
    <scope>NUCLEOTIDE SEQUENCE [LARGE SCALE GENOMIC DNA]</scope>
    <source>
        <strain evidence="4 7">NCTC12230</strain>
    </source>
</reference>
<feature type="signal peptide" evidence="1">
    <location>
        <begin position="1"/>
        <end position="20"/>
    </location>
</feature>
<sequence length="138" mass="15231">MKRFGLLLPLLLAGACTVSSVVPLGNHAQPLQGSWQIKEAEGQQVRPEVVMMLDGKDKAFSIRTDCNTLFGHYLNSSDKNLQFGGVASTLKGCPDASTEQHISRLLPQVRGYRFVGQEIEMFDRQGKTLLRGERVKGN</sequence>
<dbReference type="RefSeq" id="WP_157739138.1">
    <property type="nucleotide sequence ID" value="NZ_LT906434.1"/>
</dbReference>
<keyword evidence="6" id="KW-1185">Reference proteome</keyword>
<evidence type="ECO:0000313" key="6">
    <source>
        <dbReference type="Proteomes" id="UP000193466"/>
    </source>
</evidence>
<dbReference type="Pfam" id="PF03724">
    <property type="entry name" value="META"/>
    <property type="match status" value="1"/>
</dbReference>
<evidence type="ECO:0000313" key="8">
    <source>
        <dbReference type="Proteomes" id="UP000254055"/>
    </source>
</evidence>
<dbReference type="PANTHER" id="PTHR35535:SF2">
    <property type="entry name" value="DUF306 DOMAIN-CONTAINING PROTEIN"/>
    <property type="match status" value="1"/>
</dbReference>
<keyword evidence="1" id="KW-0732">Signal</keyword>
<name>A0A1X3CR32_9NEIS</name>
<dbReference type="PANTHER" id="PTHR35535">
    <property type="entry name" value="HEAT SHOCK PROTEIN HSLJ"/>
    <property type="match status" value="1"/>
</dbReference>
<dbReference type="AlphaFoldDB" id="A0A1X3CR32"/>
<dbReference type="InterPro" id="IPR038670">
    <property type="entry name" value="HslJ-like_sf"/>
</dbReference>
<dbReference type="EMBL" id="UGRS01000002">
    <property type="protein sequence ID" value="SUA44001.1"/>
    <property type="molecule type" value="Genomic_DNA"/>
</dbReference>
<dbReference type="InterPro" id="IPR053147">
    <property type="entry name" value="Hsp_HslJ-like"/>
</dbReference>
<reference evidence="3 6" key="1">
    <citation type="submission" date="2017-01" db="EMBL/GenBank/DDBJ databases">
        <authorList>
            <person name="Wolfgang W.J."/>
            <person name="Cole J."/>
            <person name="Wroblewski D."/>
            <person name="Mcginnis J."/>
            <person name="Musser K.A."/>
        </authorList>
    </citation>
    <scope>NUCLEOTIDE SEQUENCE [LARGE SCALE GENOMIC DNA]</scope>
    <source>
        <strain evidence="3 6">DSM 21643</strain>
    </source>
</reference>
<proteinExistence type="predicted"/>
<reference evidence="5 8" key="3">
    <citation type="submission" date="2018-06" db="EMBL/GenBank/DDBJ databases">
        <authorList>
            <consortium name="Pathogen Informatics"/>
            <person name="Doyle S."/>
        </authorList>
    </citation>
    <scope>NUCLEOTIDE SEQUENCE [LARGE SCALE GENOMIC DNA]</scope>
    <source>
        <strain evidence="5 8">NCTC12229</strain>
    </source>
</reference>
<dbReference type="EMBL" id="LT906434">
    <property type="protein sequence ID" value="SNU78908.1"/>
    <property type="molecule type" value="Genomic_DNA"/>
</dbReference>
<evidence type="ECO:0000256" key="1">
    <source>
        <dbReference type="SAM" id="SignalP"/>
    </source>
</evidence>
<dbReference type="InterPro" id="IPR005184">
    <property type="entry name" value="DUF306_Meta_HslJ"/>
</dbReference>
<evidence type="ECO:0000259" key="2">
    <source>
        <dbReference type="Pfam" id="PF03724"/>
    </source>
</evidence>
<dbReference type="Proteomes" id="UP000193466">
    <property type="component" value="Unassembled WGS sequence"/>
</dbReference>
<evidence type="ECO:0000313" key="4">
    <source>
        <dbReference type="EMBL" id="SNU78908.1"/>
    </source>
</evidence>
<dbReference type="EMBL" id="MTBM01000011">
    <property type="protein sequence ID" value="OSI09637.1"/>
    <property type="molecule type" value="Genomic_DNA"/>
</dbReference>
<feature type="chain" id="PRO_5044568033" evidence="1">
    <location>
        <begin position="21"/>
        <end position="138"/>
    </location>
</feature>
<organism evidence="5 8">
    <name type="scientific">Neisseria zoodegmatis</name>
    <dbReference type="NCBI Taxonomy" id="326523"/>
    <lineage>
        <taxon>Bacteria</taxon>
        <taxon>Pseudomonadati</taxon>
        <taxon>Pseudomonadota</taxon>
        <taxon>Betaproteobacteria</taxon>
        <taxon>Neisseriales</taxon>
        <taxon>Neisseriaceae</taxon>
        <taxon>Neisseria</taxon>
    </lineage>
</organism>
<evidence type="ECO:0000313" key="3">
    <source>
        <dbReference type="EMBL" id="OSI09637.1"/>
    </source>
</evidence>
<accession>A0A1X3CR32</accession>
<feature type="domain" description="DUF306" evidence="2">
    <location>
        <begin position="29"/>
        <end position="131"/>
    </location>
</feature>